<proteinExistence type="predicted"/>
<evidence type="ECO:0000256" key="2">
    <source>
        <dbReference type="ARBA" id="ARBA00023125"/>
    </source>
</evidence>
<dbReference type="AlphaFoldDB" id="A0A395HMZ3"/>
<protein>
    <submittedName>
        <fullName evidence="7">C6 zinc finger domain protein</fullName>
    </submittedName>
</protein>
<dbReference type="EMBL" id="KZ824311">
    <property type="protein sequence ID" value="RAL08635.1"/>
    <property type="molecule type" value="Genomic_DNA"/>
</dbReference>
<organism evidence="7 8">
    <name type="scientific">Aspergillus homomorphus (strain CBS 101889)</name>
    <dbReference type="NCBI Taxonomy" id="1450537"/>
    <lineage>
        <taxon>Eukaryota</taxon>
        <taxon>Fungi</taxon>
        <taxon>Dikarya</taxon>
        <taxon>Ascomycota</taxon>
        <taxon>Pezizomycotina</taxon>
        <taxon>Eurotiomycetes</taxon>
        <taxon>Eurotiomycetidae</taxon>
        <taxon>Eurotiales</taxon>
        <taxon>Aspergillaceae</taxon>
        <taxon>Aspergillus</taxon>
        <taxon>Aspergillus subgen. Circumdati</taxon>
    </lineage>
</organism>
<dbReference type="SUPFAM" id="SSF57701">
    <property type="entry name" value="Zn2/Cys6 DNA-binding domain"/>
    <property type="match status" value="1"/>
</dbReference>
<dbReference type="CDD" id="cd00067">
    <property type="entry name" value="GAL4"/>
    <property type="match status" value="1"/>
</dbReference>
<evidence type="ECO:0000313" key="7">
    <source>
        <dbReference type="EMBL" id="RAL08635.1"/>
    </source>
</evidence>
<keyword evidence="3" id="KW-0804">Transcription</keyword>
<dbReference type="GO" id="GO:0008270">
    <property type="term" value="F:zinc ion binding"/>
    <property type="evidence" value="ECO:0007669"/>
    <property type="project" value="InterPro"/>
</dbReference>
<feature type="region of interest" description="Disordered" evidence="5">
    <location>
        <begin position="1"/>
        <end position="27"/>
    </location>
</feature>
<evidence type="ECO:0000313" key="8">
    <source>
        <dbReference type="Proteomes" id="UP000248961"/>
    </source>
</evidence>
<dbReference type="STRING" id="1450537.A0A395HMZ3"/>
<feature type="compositionally biased region" description="Polar residues" evidence="5">
    <location>
        <begin position="290"/>
        <end position="304"/>
    </location>
</feature>
<dbReference type="VEuPathDB" id="FungiDB:BO97DRAFT_376058"/>
<dbReference type="InterPro" id="IPR036864">
    <property type="entry name" value="Zn2-C6_fun-type_DNA-bd_sf"/>
</dbReference>
<reference evidence="7 8" key="1">
    <citation type="submission" date="2018-02" db="EMBL/GenBank/DDBJ databases">
        <title>The genomes of Aspergillus section Nigri reveals drivers in fungal speciation.</title>
        <authorList>
            <consortium name="DOE Joint Genome Institute"/>
            <person name="Vesth T.C."/>
            <person name="Nybo J."/>
            <person name="Theobald S."/>
            <person name="Brandl J."/>
            <person name="Frisvad J.C."/>
            <person name="Nielsen K.F."/>
            <person name="Lyhne E.K."/>
            <person name="Kogle M.E."/>
            <person name="Kuo A."/>
            <person name="Riley R."/>
            <person name="Clum A."/>
            <person name="Nolan M."/>
            <person name="Lipzen A."/>
            <person name="Salamov A."/>
            <person name="Henrissat B."/>
            <person name="Wiebenga A."/>
            <person name="De vries R.P."/>
            <person name="Grigoriev I.V."/>
            <person name="Mortensen U.H."/>
            <person name="Andersen M.R."/>
            <person name="Baker S.E."/>
        </authorList>
    </citation>
    <scope>NUCLEOTIDE SEQUENCE [LARGE SCALE GENOMIC DNA]</scope>
    <source>
        <strain evidence="7 8">CBS 101889</strain>
    </source>
</reference>
<dbReference type="InterPro" id="IPR001138">
    <property type="entry name" value="Zn2Cys6_DnaBD"/>
</dbReference>
<dbReference type="OrthoDB" id="4937900at2759"/>
<evidence type="ECO:0000259" key="6">
    <source>
        <dbReference type="PROSITE" id="PS50048"/>
    </source>
</evidence>
<dbReference type="InterPro" id="IPR021858">
    <property type="entry name" value="Fun_TF"/>
</dbReference>
<feature type="region of interest" description="Disordered" evidence="5">
    <location>
        <begin position="278"/>
        <end position="304"/>
    </location>
</feature>
<dbReference type="Gene3D" id="4.10.240.10">
    <property type="entry name" value="Zn(2)-C6 fungal-type DNA-binding domain"/>
    <property type="match status" value="1"/>
</dbReference>
<evidence type="ECO:0000256" key="1">
    <source>
        <dbReference type="ARBA" id="ARBA00023015"/>
    </source>
</evidence>
<dbReference type="Pfam" id="PF11951">
    <property type="entry name" value="Fungal_trans_2"/>
    <property type="match status" value="1"/>
</dbReference>
<dbReference type="RefSeq" id="XP_025547789.1">
    <property type="nucleotide sequence ID" value="XM_025693007.1"/>
</dbReference>
<gene>
    <name evidence="7" type="ORF">BO97DRAFT_376058</name>
</gene>
<name>A0A395HMZ3_ASPHC</name>
<feature type="compositionally biased region" description="Polar residues" evidence="5">
    <location>
        <begin position="9"/>
        <end position="19"/>
    </location>
</feature>
<feature type="domain" description="Zn(2)-C6 fungal-type" evidence="6">
    <location>
        <begin position="239"/>
        <end position="269"/>
    </location>
</feature>
<dbReference type="GO" id="GO:0001228">
    <property type="term" value="F:DNA-binding transcription activator activity, RNA polymerase II-specific"/>
    <property type="evidence" value="ECO:0007669"/>
    <property type="project" value="TreeGrafter"/>
</dbReference>
<dbReference type="PROSITE" id="PS00463">
    <property type="entry name" value="ZN2_CY6_FUNGAL_1"/>
    <property type="match status" value="1"/>
</dbReference>
<dbReference type="Pfam" id="PF00172">
    <property type="entry name" value="Zn_clus"/>
    <property type="match status" value="1"/>
</dbReference>
<keyword evidence="1" id="KW-0805">Transcription regulation</keyword>
<dbReference type="InterPro" id="IPR053157">
    <property type="entry name" value="Sterol_Uptake_Regulator"/>
</dbReference>
<dbReference type="SMART" id="SM00066">
    <property type="entry name" value="GAL4"/>
    <property type="match status" value="1"/>
</dbReference>
<keyword evidence="8" id="KW-1185">Reference proteome</keyword>
<keyword evidence="2" id="KW-0238">DNA-binding</keyword>
<dbReference type="GeneID" id="37197296"/>
<dbReference type="Proteomes" id="UP000248961">
    <property type="component" value="Unassembled WGS sequence"/>
</dbReference>
<dbReference type="GO" id="GO:0003677">
    <property type="term" value="F:DNA binding"/>
    <property type="evidence" value="ECO:0007669"/>
    <property type="project" value="UniProtKB-KW"/>
</dbReference>
<keyword evidence="4" id="KW-0539">Nucleus</keyword>
<dbReference type="PANTHER" id="PTHR47784:SF5">
    <property type="entry name" value="STEROL UPTAKE CONTROL PROTEIN 2"/>
    <property type="match status" value="1"/>
</dbReference>
<dbReference type="PROSITE" id="PS50048">
    <property type="entry name" value="ZN2_CY6_FUNGAL_2"/>
    <property type="match status" value="1"/>
</dbReference>
<evidence type="ECO:0000256" key="4">
    <source>
        <dbReference type="ARBA" id="ARBA00023242"/>
    </source>
</evidence>
<accession>A0A395HMZ3</accession>
<sequence length="629" mass="70784">MTMPPYEHSFNSDASTEVGSGSVDAKLPTEDSITRRYQISNTAWRHHYNVKTAHDQQLYRVRVSEMTPGKPDLTFHSGVDDSGPIVAVAKFHHFSRGVRIGLGNPQAPSEVAWEDLSGQSKTHSKYRWEMNISTNGDSRRQSFLWKRTHHVGLEDHSLTRLSNRNYKLVDEQSGNILAMFMSTVATPGASGTLQLYVDYGQQFDLMVLATVLSLYEKTRRRRNRSAGGGGCSGPRSRHGCLECKRRRVKCDELRPVCSNCSKRMSLCEYDSASSLLWTNEESRPRPRPNKSGSEGPQEPESTFSTTANSLRILGKLNGDDEPQSVARLNLNDLELMMHWCNSTYKALSRFEKTDAIWQARVPEEALSHPFLMHGLLALSAIHLARTRDEVKRAAYVSIAVAHENQALAFFREQLSDINASNAKAMFAFASVVVVYTFGFLHPSHAPGTDDPWASINGILQVFTLTRGVQQILQQATSTIRNSDWGALFLLDDYDDILPEDERSALDRLHEVNNACKVQDPAHDSAAYEHAIENLADLMAAAHHGVTSVRQACRWAIRLKAEFVQLLQEHQPLALVIVAYYCAILHRLRDVWFVDDWGIRVLKAIWQVLDDQWRPLLNQPMAGTFGDTSH</sequence>
<evidence type="ECO:0000256" key="5">
    <source>
        <dbReference type="SAM" id="MobiDB-lite"/>
    </source>
</evidence>
<evidence type="ECO:0000256" key="3">
    <source>
        <dbReference type="ARBA" id="ARBA00023163"/>
    </source>
</evidence>
<dbReference type="PANTHER" id="PTHR47784">
    <property type="entry name" value="STEROL UPTAKE CONTROL PROTEIN 2"/>
    <property type="match status" value="1"/>
</dbReference>